<name>A0A7R9E5Y3_9NEOP</name>
<dbReference type="AlphaFoldDB" id="A0A7R9E5Y3"/>
<gene>
    <name evidence="7" type="ORF">TMSB3V08_LOCUS4749</name>
</gene>
<dbReference type="Pfam" id="PF14598">
    <property type="entry name" value="PAS_11"/>
    <property type="match status" value="1"/>
</dbReference>
<comment type="subcellular location">
    <subcellularLocation>
        <location evidence="1">Nucleus</location>
    </subcellularLocation>
</comment>
<keyword evidence="3" id="KW-0804">Transcription</keyword>
<accession>A0A7R9E5Y3</accession>
<evidence type="ECO:0000256" key="4">
    <source>
        <dbReference type="ARBA" id="ARBA00023242"/>
    </source>
</evidence>
<evidence type="ECO:0000256" key="2">
    <source>
        <dbReference type="ARBA" id="ARBA00023015"/>
    </source>
</evidence>
<evidence type="ECO:0000256" key="5">
    <source>
        <dbReference type="SAM" id="MobiDB-lite"/>
    </source>
</evidence>
<keyword evidence="2" id="KW-0805">Transcription regulation</keyword>
<dbReference type="GO" id="GO:0005634">
    <property type="term" value="C:nucleus"/>
    <property type="evidence" value="ECO:0007669"/>
    <property type="project" value="UniProtKB-SubCell"/>
</dbReference>
<dbReference type="InterPro" id="IPR035965">
    <property type="entry name" value="PAS-like_dom_sf"/>
</dbReference>
<protein>
    <recommendedName>
        <fullName evidence="6">PAS domain-containing protein</fullName>
    </recommendedName>
</protein>
<evidence type="ECO:0000313" key="7">
    <source>
        <dbReference type="EMBL" id="CAD7427922.1"/>
    </source>
</evidence>
<dbReference type="GO" id="GO:0010557">
    <property type="term" value="P:positive regulation of macromolecule biosynthetic process"/>
    <property type="evidence" value="ECO:0007669"/>
    <property type="project" value="UniProtKB-ARBA"/>
</dbReference>
<dbReference type="FunFam" id="3.30.450.20:FF:000081">
    <property type="entry name" value="Dysfusion, isoform B"/>
    <property type="match status" value="1"/>
</dbReference>
<dbReference type="PANTHER" id="PTHR23043:SF39">
    <property type="entry name" value="DYSFUSION, ISOFORM D"/>
    <property type="match status" value="1"/>
</dbReference>
<sequence>MAQFQSLSSDSQVAPSLSDIQATHQALEQLQSLSSDSQVAPTLSDIQTTRQELEQFHSLSSNSQVASPLSDIQATHQALEQFQSLSSDSQVAPSLSDIQANRQALGQLQSLSSDSQEDLLIHGDSVYDIIDKQDHQAIQAELVRNSTTPGDDERMFLCRMNVSRNARRQMRFGDQKVVLVQGHYLSFLPLCSRNEPVFLATCTPVAMPETRECVVQGATNVFTSIHSMDMKFMHIDKNGEFHLGYPRSELQGASWYHLLHWDCMREAQSKHRLITQSEQDRSCILLLRLQRRSGDWLWIHCVLQVKDNMENSQQPVIVCTNQVLRRGMSLWQYASGNNGPLVIYLRVVPGRKVRREEKGEREIFFSSKMAPKTVFSWTNLHPKLKVVITMLVNALVVLSSTAEDGEIEVRISVGGTGSGFS</sequence>
<dbReference type="EMBL" id="OB793586">
    <property type="protein sequence ID" value="CAD7427922.1"/>
    <property type="molecule type" value="Genomic_DNA"/>
</dbReference>
<dbReference type="GO" id="GO:0000981">
    <property type="term" value="F:DNA-binding transcription factor activity, RNA polymerase II-specific"/>
    <property type="evidence" value="ECO:0007669"/>
    <property type="project" value="TreeGrafter"/>
</dbReference>
<dbReference type="GO" id="GO:0000977">
    <property type="term" value="F:RNA polymerase II transcription regulatory region sequence-specific DNA binding"/>
    <property type="evidence" value="ECO:0007669"/>
    <property type="project" value="TreeGrafter"/>
</dbReference>
<dbReference type="PANTHER" id="PTHR23043">
    <property type="entry name" value="HYPOXIA-INDUCIBLE FACTOR 1 ALPHA"/>
    <property type="match status" value="1"/>
</dbReference>
<feature type="region of interest" description="Disordered" evidence="5">
    <location>
        <begin position="1"/>
        <end position="20"/>
    </location>
</feature>
<reference evidence="7" key="1">
    <citation type="submission" date="2020-11" db="EMBL/GenBank/DDBJ databases">
        <authorList>
            <person name="Tran Van P."/>
        </authorList>
    </citation>
    <scope>NUCLEOTIDE SEQUENCE</scope>
</reference>
<evidence type="ECO:0000256" key="1">
    <source>
        <dbReference type="ARBA" id="ARBA00004123"/>
    </source>
</evidence>
<evidence type="ECO:0000259" key="6">
    <source>
        <dbReference type="SMART" id="SM00091"/>
    </source>
</evidence>
<keyword evidence="4" id="KW-0539">Nucleus</keyword>
<dbReference type="SUPFAM" id="SSF55785">
    <property type="entry name" value="PYP-like sensor domain (PAS domain)"/>
    <property type="match status" value="1"/>
</dbReference>
<dbReference type="InterPro" id="IPR000014">
    <property type="entry name" value="PAS"/>
</dbReference>
<evidence type="ECO:0000256" key="3">
    <source>
        <dbReference type="ARBA" id="ARBA00023163"/>
    </source>
</evidence>
<proteinExistence type="predicted"/>
<feature type="domain" description="PAS" evidence="6">
    <location>
        <begin position="209"/>
        <end position="276"/>
    </location>
</feature>
<dbReference type="CDD" id="cd00130">
    <property type="entry name" value="PAS"/>
    <property type="match status" value="1"/>
</dbReference>
<dbReference type="Gene3D" id="3.30.450.20">
    <property type="entry name" value="PAS domain"/>
    <property type="match status" value="1"/>
</dbReference>
<organism evidence="7">
    <name type="scientific">Timema monikensis</name>
    <dbReference type="NCBI Taxonomy" id="170555"/>
    <lineage>
        <taxon>Eukaryota</taxon>
        <taxon>Metazoa</taxon>
        <taxon>Ecdysozoa</taxon>
        <taxon>Arthropoda</taxon>
        <taxon>Hexapoda</taxon>
        <taxon>Insecta</taxon>
        <taxon>Pterygota</taxon>
        <taxon>Neoptera</taxon>
        <taxon>Polyneoptera</taxon>
        <taxon>Phasmatodea</taxon>
        <taxon>Timematodea</taxon>
        <taxon>Timematoidea</taxon>
        <taxon>Timematidae</taxon>
        <taxon>Timema</taxon>
    </lineage>
</organism>
<dbReference type="SMART" id="SM00091">
    <property type="entry name" value="PAS"/>
    <property type="match status" value="1"/>
</dbReference>